<evidence type="ECO:0000313" key="2">
    <source>
        <dbReference type="EMBL" id="GAA0865603.1"/>
    </source>
</evidence>
<gene>
    <name evidence="2" type="ORF">GCM10008917_23710</name>
</gene>
<accession>A0ABN1M8F7</accession>
<protein>
    <recommendedName>
        <fullName evidence="1">HTH marR-type domain-containing protein</fullName>
    </recommendedName>
</protein>
<comment type="caution">
    <text evidence="2">The sequence shown here is derived from an EMBL/GenBank/DDBJ whole genome shotgun (WGS) entry which is preliminary data.</text>
</comment>
<proteinExistence type="predicted"/>
<evidence type="ECO:0000259" key="1">
    <source>
        <dbReference type="SMART" id="SM00347"/>
    </source>
</evidence>
<dbReference type="Gene3D" id="1.10.10.10">
    <property type="entry name" value="Winged helix-like DNA-binding domain superfamily/Winged helix DNA-binding domain"/>
    <property type="match status" value="1"/>
</dbReference>
<dbReference type="RefSeq" id="WP_346046278.1">
    <property type="nucleotide sequence ID" value="NZ_BAAACP010000016.1"/>
</dbReference>
<dbReference type="SUPFAM" id="SSF46785">
    <property type="entry name" value="Winged helix' DNA-binding domain"/>
    <property type="match status" value="1"/>
</dbReference>
<reference evidence="2 3" key="1">
    <citation type="journal article" date="2019" name="Int. J. Syst. Evol. Microbiol.">
        <title>The Global Catalogue of Microorganisms (GCM) 10K type strain sequencing project: providing services to taxonomists for standard genome sequencing and annotation.</title>
        <authorList>
            <consortium name="The Broad Institute Genomics Platform"/>
            <consortium name="The Broad Institute Genome Sequencing Center for Infectious Disease"/>
            <person name="Wu L."/>
            <person name="Ma J."/>
        </authorList>
    </citation>
    <scope>NUCLEOTIDE SEQUENCE [LARGE SCALE GENOMIC DNA]</scope>
    <source>
        <strain evidence="2 3">JCM 6486</strain>
    </source>
</reference>
<dbReference type="EMBL" id="BAAACP010000016">
    <property type="protein sequence ID" value="GAA0865603.1"/>
    <property type="molecule type" value="Genomic_DNA"/>
</dbReference>
<evidence type="ECO:0000313" key="3">
    <source>
        <dbReference type="Proteomes" id="UP001400965"/>
    </source>
</evidence>
<dbReference type="Proteomes" id="UP001400965">
    <property type="component" value="Unassembled WGS sequence"/>
</dbReference>
<sequence>MKVYLENLNLIDLLSEKHAQLRKIVRDKWSEENDGEYITDTESYIIALLERENMTASQLARIIDISRQGAHKCTKNLILKGYIKLEDINSSSRDKTLMLTEKGEKFCEETLVLKNQLEKSIEEVIGDENLKVLKSCLKEKWF</sequence>
<organism evidence="2 3">
    <name type="scientific">Paraclostridium tenue</name>
    <dbReference type="NCBI Taxonomy" id="1737"/>
    <lineage>
        <taxon>Bacteria</taxon>
        <taxon>Bacillati</taxon>
        <taxon>Bacillota</taxon>
        <taxon>Clostridia</taxon>
        <taxon>Peptostreptococcales</taxon>
        <taxon>Peptostreptococcaceae</taxon>
        <taxon>Paraclostridium</taxon>
    </lineage>
</organism>
<name>A0ABN1M8F7_9FIRM</name>
<feature type="domain" description="HTH marR-type" evidence="1">
    <location>
        <begin position="31"/>
        <end position="130"/>
    </location>
</feature>
<dbReference type="InterPro" id="IPR036388">
    <property type="entry name" value="WH-like_DNA-bd_sf"/>
</dbReference>
<dbReference type="Pfam" id="PF12802">
    <property type="entry name" value="MarR_2"/>
    <property type="match status" value="1"/>
</dbReference>
<dbReference type="InterPro" id="IPR036390">
    <property type="entry name" value="WH_DNA-bd_sf"/>
</dbReference>
<dbReference type="InterPro" id="IPR000835">
    <property type="entry name" value="HTH_MarR-typ"/>
</dbReference>
<dbReference type="SMART" id="SM00347">
    <property type="entry name" value="HTH_MARR"/>
    <property type="match status" value="1"/>
</dbReference>
<keyword evidence="3" id="KW-1185">Reference proteome</keyword>